<reference evidence="2" key="1">
    <citation type="journal article" date="2019" name="Int. J. Syst. Evol. Microbiol.">
        <title>The Global Catalogue of Microorganisms (GCM) 10K type strain sequencing project: providing services to taxonomists for standard genome sequencing and annotation.</title>
        <authorList>
            <consortium name="The Broad Institute Genomics Platform"/>
            <consortium name="The Broad Institute Genome Sequencing Center for Infectious Disease"/>
            <person name="Wu L."/>
            <person name="Ma J."/>
        </authorList>
    </citation>
    <scope>NUCLEOTIDE SEQUENCE [LARGE SCALE GENOMIC DNA]</scope>
    <source>
        <strain evidence="2">JCM 31037</strain>
    </source>
</reference>
<dbReference type="RefSeq" id="WP_377574933.1">
    <property type="nucleotide sequence ID" value="NZ_JBHTMP010000047.1"/>
</dbReference>
<protein>
    <submittedName>
        <fullName evidence="1">Imm1 family immunity protein</fullName>
    </submittedName>
</protein>
<proteinExistence type="predicted"/>
<comment type="caution">
    <text evidence="1">The sequence shown here is derived from an EMBL/GenBank/DDBJ whole genome shotgun (WGS) entry which is preliminary data.</text>
</comment>
<gene>
    <name evidence="1" type="ORF">ACFQ4H_25180</name>
</gene>
<keyword evidence="2" id="KW-1185">Reference proteome</keyword>
<dbReference type="EMBL" id="JBHTMP010000047">
    <property type="protein sequence ID" value="MFD1324385.1"/>
    <property type="molecule type" value="Genomic_DNA"/>
</dbReference>
<dbReference type="Pfam" id="PF14430">
    <property type="entry name" value="Imm1"/>
    <property type="match status" value="1"/>
</dbReference>
<accession>A0ABW3YJP3</accession>
<dbReference type="InterPro" id="IPR025680">
    <property type="entry name" value="DddI"/>
</dbReference>
<evidence type="ECO:0000313" key="2">
    <source>
        <dbReference type="Proteomes" id="UP001597260"/>
    </source>
</evidence>
<name>A0ABW3YJP3_9ACTN</name>
<dbReference type="Proteomes" id="UP001597260">
    <property type="component" value="Unassembled WGS sequence"/>
</dbReference>
<evidence type="ECO:0000313" key="1">
    <source>
        <dbReference type="EMBL" id="MFD1324385.1"/>
    </source>
</evidence>
<organism evidence="1 2">
    <name type="scientific">Micromonospora sonneratiae</name>
    <dbReference type="NCBI Taxonomy" id="1184706"/>
    <lineage>
        <taxon>Bacteria</taxon>
        <taxon>Bacillati</taxon>
        <taxon>Actinomycetota</taxon>
        <taxon>Actinomycetes</taxon>
        <taxon>Micromonosporales</taxon>
        <taxon>Micromonosporaceae</taxon>
        <taxon>Micromonospora</taxon>
    </lineage>
</organism>
<sequence>MTTSEVVAYFRHDLGAVVITNDEDVDRLVDALLAEPFENSVAAMYSTARPKLASGVPDHELLLAVNADDSVGGLRYMGDGTWYSKGTPSKHDEVYYCYMGSDRDFPHDSEVSLEQLRQAAREFLRSGGQRPTAIPWQPSVSG</sequence>